<reference evidence="1 2" key="1">
    <citation type="journal article" date="2019" name="ACS Chem. Biol.">
        <title>Identification and Mobilization of a Cryptic Antibiotic Biosynthesis Gene Locus from a Human-Pathogenic Nocardia Isolate.</title>
        <authorList>
            <person name="Herisse M."/>
            <person name="Ishida K."/>
            <person name="Porter J.L."/>
            <person name="Howden B."/>
            <person name="Hertweck C."/>
            <person name="Stinear T.P."/>
            <person name="Pidot S.J."/>
        </authorList>
    </citation>
    <scope>NUCLEOTIDE SEQUENCE [LARGE SCALE GENOMIC DNA]</scope>
    <source>
        <strain evidence="1 2">AUSMDU00012715</strain>
    </source>
</reference>
<name>A0A6G9YXY5_9NOCA</name>
<dbReference type="Proteomes" id="UP000500953">
    <property type="component" value="Chromosome"/>
</dbReference>
<dbReference type="RefSeq" id="WP_167485505.1">
    <property type="nucleotide sequence ID" value="NZ_CP046173.1"/>
</dbReference>
<organism evidence="1 2">
    <name type="scientific">Nocardia terpenica</name>
    <dbReference type="NCBI Taxonomy" id="455432"/>
    <lineage>
        <taxon>Bacteria</taxon>
        <taxon>Bacillati</taxon>
        <taxon>Actinomycetota</taxon>
        <taxon>Actinomycetes</taxon>
        <taxon>Mycobacteriales</taxon>
        <taxon>Nocardiaceae</taxon>
        <taxon>Nocardia</taxon>
    </lineage>
</organism>
<evidence type="ECO:0000313" key="2">
    <source>
        <dbReference type="Proteomes" id="UP000500953"/>
    </source>
</evidence>
<accession>A0A6G9YXY5</accession>
<dbReference type="EMBL" id="CP046173">
    <property type="protein sequence ID" value="QIS18185.1"/>
    <property type="molecule type" value="Genomic_DNA"/>
</dbReference>
<protein>
    <recommendedName>
        <fullName evidence="3">Alkylmercury lyase</fullName>
    </recommendedName>
</protein>
<evidence type="ECO:0000313" key="1">
    <source>
        <dbReference type="EMBL" id="QIS18185.1"/>
    </source>
</evidence>
<proteinExistence type="predicted"/>
<sequence length="113" mass="12228">MSHTQSVPTLMVLAVPDCPNAPLLLARLRRVLAARPALTPTYRTIHNEHEAERYGMHGSPTLLINGVDPFAPPDQPTTLSCRLFHHPDGHIDGVPTLADLAAVLLPHDQGPVP</sequence>
<evidence type="ECO:0008006" key="3">
    <source>
        <dbReference type="Google" id="ProtNLM"/>
    </source>
</evidence>
<dbReference type="AlphaFoldDB" id="A0A6G9YXY5"/>
<gene>
    <name evidence="1" type="ORF">F6W96_07600</name>
</gene>